<dbReference type="AlphaFoldDB" id="A0A177CBW6"/>
<proteinExistence type="predicted"/>
<reference evidence="1 2" key="1">
    <citation type="submission" date="2016-05" db="EMBL/GenBank/DDBJ databases">
        <title>Comparative analysis of secretome profiles of manganese(II)-oxidizing ascomycete fungi.</title>
        <authorList>
            <consortium name="DOE Joint Genome Institute"/>
            <person name="Zeiner C.A."/>
            <person name="Purvine S.O."/>
            <person name="Zink E.M."/>
            <person name="Wu S."/>
            <person name="Pasa-Tolic L."/>
            <person name="Chaput D.L."/>
            <person name="Haridas S."/>
            <person name="Grigoriev I.V."/>
            <person name="Santelli C.M."/>
            <person name="Hansel C.M."/>
        </authorList>
    </citation>
    <scope>NUCLEOTIDE SEQUENCE [LARGE SCALE GENOMIC DNA]</scope>
    <source>
        <strain evidence="1 2">AP3s5-JAC2a</strain>
    </source>
</reference>
<dbReference type="GeneID" id="28758108"/>
<dbReference type="RefSeq" id="XP_018034632.1">
    <property type="nucleotide sequence ID" value="XM_018174622.1"/>
</dbReference>
<keyword evidence="2" id="KW-1185">Reference proteome</keyword>
<dbReference type="OrthoDB" id="3795286at2759"/>
<dbReference type="EMBL" id="KV441554">
    <property type="protein sequence ID" value="OAG04267.1"/>
    <property type="molecule type" value="Genomic_DNA"/>
</dbReference>
<gene>
    <name evidence="1" type="ORF">CC84DRAFT_1095635</name>
</gene>
<name>A0A177CBW6_9PLEO</name>
<evidence type="ECO:0000313" key="1">
    <source>
        <dbReference type="EMBL" id="OAG04267.1"/>
    </source>
</evidence>
<accession>A0A177CBW6</accession>
<protein>
    <submittedName>
        <fullName evidence="1">Uncharacterized protein</fullName>
    </submittedName>
</protein>
<feature type="non-terminal residue" evidence="1">
    <location>
        <position position="1"/>
    </location>
</feature>
<evidence type="ECO:0000313" key="2">
    <source>
        <dbReference type="Proteomes" id="UP000077069"/>
    </source>
</evidence>
<dbReference type="Proteomes" id="UP000077069">
    <property type="component" value="Unassembled WGS sequence"/>
</dbReference>
<organism evidence="1 2">
    <name type="scientific">Paraphaeosphaeria sporulosa</name>
    <dbReference type="NCBI Taxonomy" id="1460663"/>
    <lineage>
        <taxon>Eukaryota</taxon>
        <taxon>Fungi</taxon>
        <taxon>Dikarya</taxon>
        <taxon>Ascomycota</taxon>
        <taxon>Pezizomycotina</taxon>
        <taxon>Dothideomycetes</taxon>
        <taxon>Pleosporomycetidae</taxon>
        <taxon>Pleosporales</taxon>
        <taxon>Massarineae</taxon>
        <taxon>Didymosphaeriaceae</taxon>
        <taxon>Paraphaeosphaeria</taxon>
    </lineage>
</organism>
<dbReference type="STRING" id="1460663.A0A177CBW6"/>
<sequence length="60" mass="7070">DDTPLQAAYYNGLKEIIKDELVHHDKADDLDELIELAVRVDNRLYERQTEKKELGKPTFR</sequence>
<dbReference type="InParanoid" id="A0A177CBW6"/>